<evidence type="ECO:0000313" key="4">
    <source>
        <dbReference type="Proteomes" id="UP000586671"/>
    </source>
</evidence>
<keyword evidence="1" id="KW-0496">Mitochondrion</keyword>
<dbReference type="InterPro" id="IPR036412">
    <property type="entry name" value="HAD-like_sf"/>
</dbReference>
<accession>A0A7K5X5W4</accession>
<comment type="function">
    <text evidence="1">Essential component of the TIM23 complex, a complex that mediates the translocation of transit peptide-containing proteins across the mitochondrial inner membrane.</text>
</comment>
<evidence type="ECO:0000256" key="1">
    <source>
        <dbReference type="RuleBase" id="RU365079"/>
    </source>
</evidence>
<dbReference type="Proteomes" id="UP000586671">
    <property type="component" value="Unassembled WGS sequence"/>
</dbReference>
<dbReference type="GO" id="GO:0005744">
    <property type="term" value="C:TIM23 mitochondrial import inner membrane translocase complex"/>
    <property type="evidence" value="ECO:0007669"/>
    <property type="project" value="UniProtKB-UniRule"/>
</dbReference>
<dbReference type="Gene3D" id="3.40.50.1000">
    <property type="entry name" value="HAD superfamily/HAD-like"/>
    <property type="match status" value="1"/>
</dbReference>
<dbReference type="InterPro" id="IPR050365">
    <property type="entry name" value="TIM50"/>
</dbReference>
<comment type="subcellular location">
    <subcellularLocation>
        <location evidence="1">Mitochondrion inner membrane</location>
        <topology evidence="1">Single-pass membrane protein</topology>
    </subcellularLocation>
</comment>
<organism evidence="3 4">
    <name type="scientific">Dromas ardeola</name>
    <dbReference type="NCBI Taxonomy" id="458190"/>
    <lineage>
        <taxon>Eukaryota</taxon>
        <taxon>Metazoa</taxon>
        <taxon>Chordata</taxon>
        <taxon>Craniata</taxon>
        <taxon>Vertebrata</taxon>
        <taxon>Euteleostomi</taxon>
        <taxon>Archelosauria</taxon>
        <taxon>Archosauria</taxon>
        <taxon>Dinosauria</taxon>
        <taxon>Saurischia</taxon>
        <taxon>Theropoda</taxon>
        <taxon>Coelurosauria</taxon>
        <taxon>Aves</taxon>
        <taxon>Neognathae</taxon>
        <taxon>Neoaves</taxon>
        <taxon>Charadriiformes</taxon>
        <taxon>Dromadidae</taxon>
        <taxon>Dromas</taxon>
    </lineage>
</organism>
<dbReference type="PANTHER" id="PTHR12210">
    <property type="entry name" value="DULLARD PROTEIN PHOSPHATASE"/>
    <property type="match status" value="1"/>
</dbReference>
<dbReference type="InterPro" id="IPR004274">
    <property type="entry name" value="FCP1_dom"/>
</dbReference>
<feature type="domain" description="FCP1 homology" evidence="2">
    <location>
        <begin position="1"/>
        <end position="97"/>
    </location>
</feature>
<dbReference type="InterPro" id="IPR023214">
    <property type="entry name" value="HAD_sf"/>
</dbReference>
<keyword evidence="1" id="KW-0811">Translocation</keyword>
<feature type="non-terminal residue" evidence="3">
    <location>
        <position position="114"/>
    </location>
</feature>
<dbReference type="PROSITE" id="PS50969">
    <property type="entry name" value="FCP1"/>
    <property type="match status" value="1"/>
</dbReference>
<evidence type="ECO:0000313" key="3">
    <source>
        <dbReference type="EMBL" id="NWU48628.1"/>
    </source>
</evidence>
<comment type="subunit">
    <text evidence="1">Component of the TIM23 complex.</text>
</comment>
<comment type="similarity">
    <text evidence="1">Belongs to the TIM50 family.</text>
</comment>
<evidence type="ECO:0000259" key="2">
    <source>
        <dbReference type="PROSITE" id="PS50969"/>
    </source>
</evidence>
<dbReference type="AlphaFoldDB" id="A0A7K5X5W4"/>
<dbReference type="GO" id="GO:0015031">
    <property type="term" value="P:protein transport"/>
    <property type="evidence" value="ECO:0007669"/>
    <property type="project" value="UniProtKB-KW"/>
</dbReference>
<dbReference type="EMBL" id="VYZM01004473">
    <property type="protein sequence ID" value="NWU48628.1"/>
    <property type="molecule type" value="Genomic_DNA"/>
</dbReference>
<dbReference type="SUPFAM" id="SSF56784">
    <property type="entry name" value="HAD-like"/>
    <property type="match status" value="1"/>
</dbReference>
<reference evidence="3 4" key="1">
    <citation type="submission" date="2019-09" db="EMBL/GenBank/DDBJ databases">
        <title>Bird 10,000 Genomes (B10K) Project - Family phase.</title>
        <authorList>
            <person name="Zhang G."/>
        </authorList>
    </citation>
    <scope>NUCLEOTIDE SEQUENCE [LARGE SCALE GENOMIC DNA]</scope>
    <source>
        <strain evidence="3">B10K-DU-012-55</strain>
        <tissue evidence="3">Muscle</tissue>
    </source>
</reference>
<protein>
    <recommendedName>
        <fullName evidence="1">Mitochondrial import inner membrane translocase subunit TIM50</fullName>
    </recommendedName>
</protein>
<feature type="non-terminal residue" evidence="3">
    <location>
        <position position="1"/>
    </location>
</feature>
<keyword evidence="1" id="KW-0653">Protein transport</keyword>
<comment type="caution">
    <text evidence="3">The sequence shown here is derived from an EMBL/GenBank/DDBJ whole genome shotgun (WGS) entry which is preliminary data.</text>
</comment>
<dbReference type="SMART" id="SM00577">
    <property type="entry name" value="CPDc"/>
    <property type="match status" value="1"/>
</dbReference>
<sequence>CIFTTAKKDYAKKVLDVLDPKKQLIRLCLSQQDCLCACGCYWKDLTRLGRDLAKTVALDHTIQGFPAQADNWIPVLRWWGDPQDEELLHLALLLGQLGQAVRSRGLGMGRGWVP</sequence>
<keyword evidence="1" id="KW-0809">Transit peptide</keyword>
<keyword evidence="1" id="KW-0813">Transport</keyword>
<gene>
    <name evidence="3" type="primary">Ctdspl2a</name>
    <name evidence="3" type="ORF">DROARD_R14908</name>
</gene>
<proteinExistence type="inferred from homology"/>
<dbReference type="Pfam" id="PF03031">
    <property type="entry name" value="NIF"/>
    <property type="match status" value="1"/>
</dbReference>
<keyword evidence="4" id="KW-1185">Reference proteome</keyword>
<name>A0A7K5X5W4_9CHAR</name>